<reference evidence="1" key="2">
    <citation type="submission" date="2021-04" db="EMBL/GenBank/DDBJ databases">
        <authorList>
            <person name="Gilroy R."/>
        </authorList>
    </citation>
    <scope>NUCLEOTIDE SEQUENCE</scope>
    <source>
        <strain evidence="1">B5_2728</strain>
    </source>
</reference>
<comment type="caution">
    <text evidence="1">The sequence shown here is derived from an EMBL/GenBank/DDBJ whole genome shotgun (WGS) entry which is preliminary data.</text>
</comment>
<accession>A0A948T2P7</accession>
<proteinExistence type="predicted"/>
<reference evidence="1" key="1">
    <citation type="journal article" date="2021" name="PeerJ">
        <title>Extensive microbial diversity within the chicken gut microbiome revealed by metagenomics and culture.</title>
        <authorList>
            <person name="Gilroy R."/>
            <person name="Ravi A."/>
            <person name="Getino M."/>
            <person name="Pursley I."/>
            <person name="Horton D.L."/>
            <person name="Alikhan N.F."/>
            <person name="Baker D."/>
            <person name="Gharbi K."/>
            <person name="Hall N."/>
            <person name="Watson M."/>
            <person name="Adriaenssens E.M."/>
            <person name="Foster-Nyarko E."/>
            <person name="Jarju S."/>
            <person name="Secka A."/>
            <person name="Antonio M."/>
            <person name="Oren A."/>
            <person name="Chaudhuri R.R."/>
            <person name="La Ragione R."/>
            <person name="Hildebrand F."/>
            <person name="Pallen M.J."/>
        </authorList>
    </citation>
    <scope>NUCLEOTIDE SEQUENCE</scope>
    <source>
        <strain evidence="1">B5_2728</strain>
    </source>
</reference>
<organism evidence="1 2">
    <name type="scientific">Candidatus Allofournierella pullistercoris</name>
    <dbReference type="NCBI Taxonomy" id="2838597"/>
    <lineage>
        <taxon>Bacteria</taxon>
        <taxon>Bacillati</taxon>
        <taxon>Bacillota</taxon>
        <taxon>Clostridia</taxon>
        <taxon>Eubacteriales</taxon>
        <taxon>Oscillospiraceae</taxon>
        <taxon>Allofournierella</taxon>
    </lineage>
</organism>
<dbReference type="Proteomes" id="UP000713596">
    <property type="component" value="Unassembled WGS sequence"/>
</dbReference>
<protein>
    <submittedName>
        <fullName evidence="1">DUF1905 domain-containing protein</fullName>
    </submittedName>
</protein>
<evidence type="ECO:0000313" key="2">
    <source>
        <dbReference type="Proteomes" id="UP000713596"/>
    </source>
</evidence>
<sequence length="95" mass="10580">MPQQEYKYTAHIHCIEEKGGAYVVFPYDIRSEFGKGRIKVSATFDGIPYEGSVVNMGLKNPDGSICYIIGVLKSIRKQLNKGDGDCVEVVIRPKL</sequence>
<dbReference type="Pfam" id="PF08922">
    <property type="entry name" value="DUF1905"/>
    <property type="match status" value="1"/>
</dbReference>
<dbReference type="EMBL" id="JAHLFP010000045">
    <property type="protein sequence ID" value="MBU3806313.1"/>
    <property type="molecule type" value="Genomic_DNA"/>
</dbReference>
<dbReference type="AlphaFoldDB" id="A0A948T2P7"/>
<dbReference type="Gene3D" id="2.40.30.100">
    <property type="entry name" value="AF2212/PG0164-like"/>
    <property type="match status" value="1"/>
</dbReference>
<name>A0A948T2P7_9FIRM</name>
<dbReference type="InterPro" id="IPR015018">
    <property type="entry name" value="DUF1905"/>
</dbReference>
<dbReference type="SUPFAM" id="SSF141694">
    <property type="entry name" value="AF2212/PG0164-like"/>
    <property type="match status" value="1"/>
</dbReference>
<gene>
    <name evidence="1" type="ORF">H9882_05415</name>
</gene>
<evidence type="ECO:0000313" key="1">
    <source>
        <dbReference type="EMBL" id="MBU3806313.1"/>
    </source>
</evidence>
<dbReference type="InterPro" id="IPR037079">
    <property type="entry name" value="AF2212/PG0164-like_sf"/>
</dbReference>